<dbReference type="Proteomes" id="UP000281393">
    <property type="component" value="Chromosome"/>
</dbReference>
<dbReference type="EMBL" id="LR133909">
    <property type="protein sequence ID" value="VDY39235.1"/>
    <property type="molecule type" value="Genomic_DNA"/>
</dbReference>
<organism evidence="1 2">
    <name type="scientific">Salmonella enterica subsp. enterica serovar Daytona</name>
    <dbReference type="NCBI Taxonomy" id="1962639"/>
    <lineage>
        <taxon>Bacteria</taxon>
        <taxon>Pseudomonadati</taxon>
        <taxon>Pseudomonadota</taxon>
        <taxon>Gammaproteobacteria</taxon>
        <taxon>Enterobacterales</taxon>
        <taxon>Enterobacteriaceae</taxon>
        <taxon>Salmonella</taxon>
    </lineage>
</organism>
<gene>
    <name evidence="1" type="ORF">NCTC7102_01493</name>
</gene>
<accession>A0A447JDV0</accession>
<evidence type="ECO:0000313" key="2">
    <source>
        <dbReference type="Proteomes" id="UP000281393"/>
    </source>
</evidence>
<evidence type="ECO:0000313" key="1">
    <source>
        <dbReference type="EMBL" id="VDY39235.1"/>
    </source>
</evidence>
<proteinExistence type="predicted"/>
<protein>
    <submittedName>
        <fullName evidence="1">Uncharacterized protein</fullName>
    </submittedName>
</protein>
<name>A0A447JDV0_SALET</name>
<reference evidence="1 2" key="1">
    <citation type="submission" date="2018-12" db="EMBL/GenBank/DDBJ databases">
        <authorList>
            <consortium name="Pathogen Informatics"/>
        </authorList>
    </citation>
    <scope>NUCLEOTIDE SEQUENCE [LARGE SCALE GENOMIC DNA]</scope>
    <source>
        <strain evidence="1 2">NCTC7102</strain>
    </source>
</reference>
<dbReference type="AlphaFoldDB" id="A0A447JDV0"/>
<sequence>MEEKNKGSKHANNSCCLCACEKCDQVLNSASEALKNRLKAERETFLLLLQRLRSQHVD</sequence>